<keyword evidence="1" id="KW-0934">Plastid</keyword>
<dbReference type="EMBL" id="MF167424">
    <property type="protein sequence ID" value="ASQ39915.1"/>
    <property type="molecule type" value="Genomic_DNA"/>
</dbReference>
<accession>A0A3G1IV53</accession>
<dbReference type="AlphaFoldDB" id="A0A3G1IV53"/>
<geneLocation type="plastid" evidence="1"/>
<sequence>MKQLEYQVLAQQIYYWSEKTKSVVQERKSNRLRFDAEMKFNQEKHENDERRKEEEHQAKMLEHQATLQLIQAQIDSFRNY</sequence>
<organism evidence="1">
    <name type="scientific">Glaucocystis sp. BBH</name>
    <dbReference type="NCBI Taxonomy" id="2023628"/>
    <lineage>
        <taxon>Eukaryota</taxon>
        <taxon>Glaucocystophyceae</taxon>
        <taxon>Glaucocystales</taxon>
        <taxon>Glaucocystaceae</taxon>
        <taxon>Glaucocystis</taxon>
    </lineage>
</organism>
<proteinExistence type="predicted"/>
<reference evidence="1" key="1">
    <citation type="submission" date="2017-05" db="EMBL/GenBank/DDBJ databases">
        <title>Plastid comparative genomics reveals ancient divergence between Glaucophyte genera.</title>
        <authorList>
            <person name="Figueroa-Martinez F.J."/>
            <person name="Jackson C."/>
            <person name="Reyes-Prieto A."/>
        </authorList>
    </citation>
    <scope>NUCLEOTIDE SEQUENCE</scope>
    <source>
        <strain evidence="1">BBH</strain>
    </source>
</reference>
<name>A0A3G1IV53_9EUKA</name>
<evidence type="ECO:0000313" key="1">
    <source>
        <dbReference type="EMBL" id="ASQ39915.1"/>
    </source>
</evidence>
<gene>
    <name evidence="1" type="primary">orf687</name>
</gene>
<protein>
    <submittedName>
        <fullName evidence="1">Uncharacterized protein</fullName>
    </submittedName>
</protein>